<protein>
    <submittedName>
        <fullName evidence="2">Uncharacterized protein</fullName>
    </submittedName>
</protein>
<accession>A0A915EH03</accession>
<evidence type="ECO:0000313" key="1">
    <source>
        <dbReference type="Proteomes" id="UP000887574"/>
    </source>
</evidence>
<reference evidence="2" key="1">
    <citation type="submission" date="2022-11" db="UniProtKB">
        <authorList>
            <consortium name="WormBaseParasite"/>
        </authorList>
    </citation>
    <scope>IDENTIFICATION</scope>
</reference>
<organism evidence="1 2">
    <name type="scientific">Ditylenchus dipsaci</name>
    <dbReference type="NCBI Taxonomy" id="166011"/>
    <lineage>
        <taxon>Eukaryota</taxon>
        <taxon>Metazoa</taxon>
        <taxon>Ecdysozoa</taxon>
        <taxon>Nematoda</taxon>
        <taxon>Chromadorea</taxon>
        <taxon>Rhabditida</taxon>
        <taxon>Tylenchina</taxon>
        <taxon>Tylenchomorpha</taxon>
        <taxon>Sphaerularioidea</taxon>
        <taxon>Anguinidae</taxon>
        <taxon>Anguininae</taxon>
        <taxon>Ditylenchus</taxon>
    </lineage>
</organism>
<dbReference type="AlphaFoldDB" id="A0A915EH03"/>
<keyword evidence="1" id="KW-1185">Reference proteome</keyword>
<dbReference type="WBParaSite" id="jg525">
    <property type="protein sequence ID" value="jg525"/>
    <property type="gene ID" value="jg525"/>
</dbReference>
<name>A0A915EH03_9BILA</name>
<evidence type="ECO:0000313" key="2">
    <source>
        <dbReference type="WBParaSite" id="jg525"/>
    </source>
</evidence>
<sequence length="277" mass="31562">MFSEGNTLSWTDDEAYIKDADNETTKLGVIYKLAMLQNKTLDDAMLENMYHEHLTIVTLVNDREQYIRNQIIAVGSNYLFLLKLLLGTGYDRLISKVELTGHYKDVENKQINLKEFESALKTRLTSLAEYVNGQNGRDDKQEKNKNRLNFDPYPVNTSTFDLIQLALEKPAVEYNVLGQSAIVLAVGDSAVTSHFFAGNGTTTGRINVQGAVRLLKEYNDGLIKNKQDLIDKINHDFEKIKKEALFWARKYVKTQSPQEMDKIAVKAMCAEVNKWPK</sequence>
<proteinExistence type="predicted"/>
<dbReference type="Proteomes" id="UP000887574">
    <property type="component" value="Unplaced"/>
</dbReference>